<protein>
    <submittedName>
        <fullName evidence="4">NBD/HSP70 family sugar kinase</fullName>
    </submittedName>
</protein>
<dbReference type="InterPro" id="IPR049874">
    <property type="entry name" value="ROK_cs"/>
</dbReference>
<sequence>MERRFVPGNARLLKELNQYQILDALRRHGSLARSELARITGLTPPTVGAITAALLADGLLLEGEGLPAASAGRRAVPLSLNAEWGVAIGVLLSITRAQVLAVDLGGAVRGRAEFAVRSGAQPGEVADGIAAAVQRVVAEVRPRRVIGAGAALHGLVDHAGGVMRFAPHFGWRDVPFAAMLAERLELPVVADNDVRCMALGELWFGAGRGVQNFVCVRVGTGIGAGIVLDGSLFRGGRALAGEIGHFTVDLNGPLCHCGSRGCLETVASGPAIARRAGMESATAVARAAEAGDARALQALADAGTHVGVAIANLAKTLDPELVLIGGGVARAGEHLLAPLRRAIAAHALDQRAVVPVHPVALGDDAAAVGAAALVLERFFRGGAVPAVLGWMGRH</sequence>
<evidence type="ECO:0000256" key="2">
    <source>
        <dbReference type="ARBA" id="ARBA00006479"/>
    </source>
</evidence>
<evidence type="ECO:0000256" key="1">
    <source>
        <dbReference type="ARBA" id="ARBA00002486"/>
    </source>
</evidence>
<keyword evidence="5" id="KW-1185">Reference proteome</keyword>
<dbReference type="Pfam" id="PF13412">
    <property type="entry name" value="HTH_24"/>
    <property type="match status" value="1"/>
</dbReference>
<gene>
    <name evidence="4" type="ORF">J2Z79_000687</name>
</gene>
<dbReference type="InterPro" id="IPR000600">
    <property type="entry name" value="ROK"/>
</dbReference>
<keyword evidence="4" id="KW-0808">Transferase</keyword>
<keyword evidence="3" id="KW-0119">Carbohydrate metabolism</keyword>
<dbReference type="Pfam" id="PF00480">
    <property type="entry name" value="ROK"/>
    <property type="match status" value="1"/>
</dbReference>
<dbReference type="InterPro" id="IPR036388">
    <property type="entry name" value="WH-like_DNA-bd_sf"/>
</dbReference>
<dbReference type="PANTHER" id="PTHR18964">
    <property type="entry name" value="ROK (REPRESSOR, ORF, KINASE) FAMILY"/>
    <property type="match status" value="1"/>
</dbReference>
<dbReference type="SUPFAM" id="SSF53067">
    <property type="entry name" value="Actin-like ATPase domain"/>
    <property type="match status" value="1"/>
</dbReference>
<keyword evidence="3" id="KW-0859">Xylose metabolism</keyword>
<dbReference type="CDD" id="cd24076">
    <property type="entry name" value="ASKHA_ATPase_ROK_BsXylR-like"/>
    <property type="match status" value="1"/>
</dbReference>
<organism evidence="4 5">
    <name type="scientific">Symbiobacterium terraclitae</name>
    <dbReference type="NCBI Taxonomy" id="557451"/>
    <lineage>
        <taxon>Bacteria</taxon>
        <taxon>Bacillati</taxon>
        <taxon>Bacillota</taxon>
        <taxon>Clostridia</taxon>
        <taxon>Eubacteriales</taxon>
        <taxon>Symbiobacteriaceae</taxon>
        <taxon>Symbiobacterium</taxon>
    </lineage>
</organism>
<evidence type="ECO:0000313" key="5">
    <source>
        <dbReference type="Proteomes" id="UP001519289"/>
    </source>
</evidence>
<keyword evidence="4" id="KW-0418">Kinase</keyword>
<comment type="similarity">
    <text evidence="2">Belongs to the ROK (NagC/XylR) family.</text>
</comment>
<dbReference type="RefSeq" id="WP_209465453.1">
    <property type="nucleotide sequence ID" value="NZ_JAGGLG010000004.1"/>
</dbReference>
<evidence type="ECO:0000256" key="3">
    <source>
        <dbReference type="ARBA" id="ARBA00022629"/>
    </source>
</evidence>
<dbReference type="GO" id="GO:0016301">
    <property type="term" value="F:kinase activity"/>
    <property type="evidence" value="ECO:0007669"/>
    <property type="project" value="UniProtKB-KW"/>
</dbReference>
<proteinExistence type="inferred from homology"/>
<accession>A0ABS4JP43</accession>
<dbReference type="EMBL" id="JAGGLG010000004">
    <property type="protein sequence ID" value="MBP2017304.1"/>
    <property type="molecule type" value="Genomic_DNA"/>
</dbReference>
<dbReference type="PROSITE" id="PS01125">
    <property type="entry name" value="ROK"/>
    <property type="match status" value="1"/>
</dbReference>
<comment type="function">
    <text evidence="1">Transcriptional repressor of xylose-utilizing enzymes.</text>
</comment>
<dbReference type="InterPro" id="IPR036390">
    <property type="entry name" value="WH_DNA-bd_sf"/>
</dbReference>
<dbReference type="PANTHER" id="PTHR18964:SF149">
    <property type="entry name" value="BIFUNCTIONAL UDP-N-ACETYLGLUCOSAMINE 2-EPIMERASE_N-ACETYLMANNOSAMINE KINASE"/>
    <property type="match status" value="1"/>
</dbReference>
<dbReference type="InterPro" id="IPR043129">
    <property type="entry name" value="ATPase_NBD"/>
</dbReference>
<reference evidence="4 5" key="1">
    <citation type="submission" date="2021-03" db="EMBL/GenBank/DDBJ databases">
        <title>Genomic Encyclopedia of Type Strains, Phase IV (KMG-IV): sequencing the most valuable type-strain genomes for metagenomic binning, comparative biology and taxonomic classification.</title>
        <authorList>
            <person name="Goeker M."/>
        </authorList>
    </citation>
    <scope>NUCLEOTIDE SEQUENCE [LARGE SCALE GENOMIC DNA]</scope>
    <source>
        <strain evidence="4 5">DSM 27138</strain>
    </source>
</reference>
<evidence type="ECO:0000313" key="4">
    <source>
        <dbReference type="EMBL" id="MBP2017304.1"/>
    </source>
</evidence>
<name>A0ABS4JP43_9FIRM</name>
<dbReference type="SUPFAM" id="SSF46785">
    <property type="entry name" value="Winged helix' DNA-binding domain"/>
    <property type="match status" value="1"/>
</dbReference>
<dbReference type="Proteomes" id="UP001519289">
    <property type="component" value="Unassembled WGS sequence"/>
</dbReference>
<comment type="caution">
    <text evidence="4">The sequence shown here is derived from an EMBL/GenBank/DDBJ whole genome shotgun (WGS) entry which is preliminary data.</text>
</comment>
<dbReference type="Gene3D" id="1.10.10.10">
    <property type="entry name" value="Winged helix-like DNA-binding domain superfamily/Winged helix DNA-binding domain"/>
    <property type="match status" value="1"/>
</dbReference>
<dbReference type="Gene3D" id="3.30.420.40">
    <property type="match status" value="2"/>
</dbReference>